<name>A0A498KEF4_MALDO</name>
<organism evidence="1 2">
    <name type="scientific">Malus domestica</name>
    <name type="common">Apple</name>
    <name type="synonym">Pyrus malus</name>
    <dbReference type="NCBI Taxonomy" id="3750"/>
    <lineage>
        <taxon>Eukaryota</taxon>
        <taxon>Viridiplantae</taxon>
        <taxon>Streptophyta</taxon>
        <taxon>Embryophyta</taxon>
        <taxon>Tracheophyta</taxon>
        <taxon>Spermatophyta</taxon>
        <taxon>Magnoliopsida</taxon>
        <taxon>eudicotyledons</taxon>
        <taxon>Gunneridae</taxon>
        <taxon>Pentapetalae</taxon>
        <taxon>rosids</taxon>
        <taxon>fabids</taxon>
        <taxon>Rosales</taxon>
        <taxon>Rosaceae</taxon>
        <taxon>Amygdaloideae</taxon>
        <taxon>Maleae</taxon>
        <taxon>Malus</taxon>
    </lineage>
</organism>
<reference evidence="1 2" key="1">
    <citation type="submission" date="2018-10" db="EMBL/GenBank/DDBJ databases">
        <title>A high-quality apple genome assembly.</title>
        <authorList>
            <person name="Hu J."/>
        </authorList>
    </citation>
    <scope>NUCLEOTIDE SEQUENCE [LARGE SCALE GENOMIC DNA]</scope>
    <source>
        <strain evidence="2">cv. HFTH1</strain>
        <tissue evidence="1">Young leaf</tissue>
    </source>
</reference>
<evidence type="ECO:0000313" key="2">
    <source>
        <dbReference type="Proteomes" id="UP000290289"/>
    </source>
</evidence>
<comment type="caution">
    <text evidence="1">The sequence shown here is derived from an EMBL/GenBank/DDBJ whole genome shotgun (WGS) entry which is preliminary data.</text>
</comment>
<protein>
    <submittedName>
        <fullName evidence="1">Uncharacterized protein</fullName>
    </submittedName>
</protein>
<dbReference type="AlphaFoldDB" id="A0A498KEF4"/>
<dbReference type="EMBL" id="RDQH01000328">
    <property type="protein sequence ID" value="RXI05747.1"/>
    <property type="molecule type" value="Genomic_DNA"/>
</dbReference>
<accession>A0A498KEF4</accession>
<gene>
    <name evidence="1" type="ORF">DVH24_017789</name>
</gene>
<proteinExistence type="predicted"/>
<keyword evidence="2" id="KW-1185">Reference proteome</keyword>
<evidence type="ECO:0000313" key="1">
    <source>
        <dbReference type="EMBL" id="RXI05747.1"/>
    </source>
</evidence>
<sequence>MGIEDYPSRPLQAALKIQFEEGEKTVSSQYLGNQLLDASPIKAGLADENPKEEETDAFASQSEWRYRLIECNVQC</sequence>
<dbReference type="Proteomes" id="UP000290289">
    <property type="component" value="Chromosome 2"/>
</dbReference>